<dbReference type="AlphaFoldDB" id="A0A9Q3SX80"/>
<reference evidence="3" key="1">
    <citation type="submission" date="2021-05" db="EMBL/GenBank/DDBJ databases">
        <title>Pangenome of Leuconostoc gelidum warrants species status for Leuconostoc gelidum subsp. gasicomitatum.</title>
        <authorList>
            <person name="Johansson P."/>
            <person name="Sade E."/>
            <person name="Hultman J."/>
            <person name="Auvinen P."/>
            <person name="Bjorkroth J."/>
        </authorList>
    </citation>
    <scope>NUCLEOTIDE SEQUENCE</scope>
    <source>
        <strain evidence="3">A.21.4</strain>
    </source>
</reference>
<evidence type="ECO:0000313" key="4">
    <source>
        <dbReference type="Proteomes" id="UP000752647"/>
    </source>
</evidence>
<comment type="similarity">
    <text evidence="1">Belongs to the asp23 family.</text>
</comment>
<comment type="caution">
    <text evidence="3">The sequence shown here is derived from an EMBL/GenBank/DDBJ whole genome shotgun (WGS) entry which is preliminary data.</text>
</comment>
<dbReference type="PANTHER" id="PTHR34297:SF3">
    <property type="entry name" value="ALKALINE SHOCK PROTEIN 23"/>
    <property type="match status" value="1"/>
</dbReference>
<dbReference type="EMBL" id="JAHBFI010000010">
    <property type="protein sequence ID" value="MBZ5962524.1"/>
    <property type="molecule type" value="Genomic_DNA"/>
</dbReference>
<gene>
    <name evidence="3" type="ORF">KIJ12_05060</name>
</gene>
<dbReference type="Proteomes" id="UP000752647">
    <property type="component" value="Unassembled WGS sequence"/>
</dbReference>
<sequence>MVTENKNAQRSNVTTPKGELTFNDKVIQKVIGYAIENVPGLLGVDGGFMANIKNKIVNSDNPVDGISVEVGKEQVAVDLNVIMAYGNNAHDIYKTLTEVIAKQLTEITSLELVELNVEVIDIQTKSEFDADQVSLQDRVTDAGNTIKEKTSDGVNTVKETASKVKNDEDVRVV</sequence>
<dbReference type="InterPro" id="IPR005531">
    <property type="entry name" value="Asp23"/>
</dbReference>
<proteinExistence type="inferred from homology"/>
<dbReference type="RefSeq" id="WP_090089747.1">
    <property type="nucleotide sequence ID" value="NZ_CBCPIF010000001.1"/>
</dbReference>
<organism evidence="3 4">
    <name type="scientific">Leuconostoc gasicomitatum</name>
    <dbReference type="NCBI Taxonomy" id="115778"/>
    <lineage>
        <taxon>Bacteria</taxon>
        <taxon>Bacillati</taxon>
        <taxon>Bacillota</taxon>
        <taxon>Bacilli</taxon>
        <taxon>Lactobacillales</taxon>
        <taxon>Lactobacillaceae</taxon>
        <taxon>Leuconostoc</taxon>
        <taxon>Leuconostoc gelidum group</taxon>
    </lineage>
</organism>
<accession>A0A9Q3SX80</accession>
<name>A0A9Q3SX80_9LACO</name>
<evidence type="ECO:0000256" key="2">
    <source>
        <dbReference type="ARBA" id="ARBA00039575"/>
    </source>
</evidence>
<dbReference type="PANTHER" id="PTHR34297">
    <property type="entry name" value="HYPOTHETICAL CYTOSOLIC PROTEIN-RELATED"/>
    <property type="match status" value="1"/>
</dbReference>
<evidence type="ECO:0000256" key="1">
    <source>
        <dbReference type="ARBA" id="ARBA00005721"/>
    </source>
</evidence>
<dbReference type="Pfam" id="PF03780">
    <property type="entry name" value="Asp23"/>
    <property type="match status" value="1"/>
</dbReference>
<protein>
    <recommendedName>
        <fullName evidence="2">Stress response regulator gls24 homolog</fullName>
    </recommendedName>
</protein>
<evidence type="ECO:0000313" key="3">
    <source>
        <dbReference type="EMBL" id="MBZ5962524.1"/>
    </source>
</evidence>